<dbReference type="InterPro" id="IPR006860">
    <property type="entry name" value="FecR"/>
</dbReference>
<dbReference type="RefSeq" id="WP_210652202.1">
    <property type="nucleotide sequence ID" value="NZ_JAGKQQ010000001.1"/>
</dbReference>
<accession>A0ABS5BK45</accession>
<dbReference type="PANTHER" id="PTHR30273:SF2">
    <property type="entry name" value="PROTEIN FECR"/>
    <property type="match status" value="1"/>
</dbReference>
<dbReference type="Pfam" id="PF04773">
    <property type="entry name" value="FecR"/>
    <property type="match status" value="1"/>
</dbReference>
<evidence type="ECO:0000259" key="2">
    <source>
        <dbReference type="Pfam" id="PF04773"/>
    </source>
</evidence>
<feature type="region of interest" description="Disordered" evidence="1">
    <location>
        <begin position="57"/>
        <end position="79"/>
    </location>
</feature>
<reference evidence="3 4" key="1">
    <citation type="submission" date="2021-04" db="EMBL/GenBank/DDBJ databases">
        <authorList>
            <person name="Ivanova A."/>
        </authorList>
    </citation>
    <scope>NUCLEOTIDE SEQUENCE [LARGE SCALE GENOMIC DNA]</scope>
    <source>
        <strain evidence="3 4">G18</strain>
    </source>
</reference>
<gene>
    <name evidence="3" type="ORF">J8F10_02045</name>
</gene>
<comment type="caution">
    <text evidence="3">The sequence shown here is derived from an EMBL/GenBank/DDBJ whole genome shotgun (WGS) entry which is preliminary data.</text>
</comment>
<organism evidence="3 4">
    <name type="scientific">Gemmata palustris</name>
    <dbReference type="NCBI Taxonomy" id="2822762"/>
    <lineage>
        <taxon>Bacteria</taxon>
        <taxon>Pseudomonadati</taxon>
        <taxon>Planctomycetota</taxon>
        <taxon>Planctomycetia</taxon>
        <taxon>Gemmatales</taxon>
        <taxon>Gemmataceae</taxon>
        <taxon>Gemmata</taxon>
    </lineage>
</organism>
<evidence type="ECO:0000313" key="3">
    <source>
        <dbReference type="EMBL" id="MBP3954077.1"/>
    </source>
</evidence>
<dbReference type="InterPro" id="IPR012373">
    <property type="entry name" value="Ferrdict_sens_TM"/>
</dbReference>
<name>A0ABS5BK45_9BACT</name>
<keyword evidence="4" id="KW-1185">Reference proteome</keyword>
<sequence length="452" mass="49044">MNPVLDLRLGELFGRYWDNALTPAEAEELENRLATDPAAREWFRLLVLQAVAVADLPPGSRSREQQSLARVAPVPRDPGARPWDRRNVLRLAGGALAAGVAGVTLGRWVWPNRPSPTSPEWHARLGSVRGNITVRATDGTLHPTDGPVPPGGTVTTNGPSASAVLFYPDGTNVAVTEDSAVTLSADGTQLQLDRGVIAADVRPPLVGRVPLTLFTTETVLTGATGAIVTLSQAATVTEVGVQRGAVNVSAPTGRAFGEVRGGELLTVRADGDTQKQPIRDTPDAYALDLARPWVAGWGTGWAVGHRDSTGDRAVVAPDFWFDPYYQRQMYQIRSDKQWTRGYFRLHSDSVVRVRYRVERPGPGQFCFCVRTPDVRSPDTGMLEWNGTYAPNPTIPGGWRTLEVRAGALIDNKHAPKFGPSWIGFLIIFNTYETDLGLQVAEFRVSPPEASKS</sequence>
<protein>
    <submittedName>
        <fullName evidence="3">FecR domain-containing protein</fullName>
    </submittedName>
</protein>
<evidence type="ECO:0000256" key="1">
    <source>
        <dbReference type="SAM" id="MobiDB-lite"/>
    </source>
</evidence>
<proteinExistence type="predicted"/>
<dbReference type="EMBL" id="JAGKQQ010000001">
    <property type="protein sequence ID" value="MBP3954077.1"/>
    <property type="molecule type" value="Genomic_DNA"/>
</dbReference>
<evidence type="ECO:0000313" key="4">
    <source>
        <dbReference type="Proteomes" id="UP000676565"/>
    </source>
</evidence>
<dbReference type="PANTHER" id="PTHR30273">
    <property type="entry name" value="PERIPLASMIC SIGNAL SENSOR AND SIGMA FACTOR ACTIVATOR FECR-RELATED"/>
    <property type="match status" value="1"/>
</dbReference>
<dbReference type="Proteomes" id="UP000676565">
    <property type="component" value="Unassembled WGS sequence"/>
</dbReference>
<feature type="domain" description="FecR protein" evidence="2">
    <location>
        <begin position="159"/>
        <end position="247"/>
    </location>
</feature>